<sequence>MPKINKILVANRGEIALRIIRSAQEMGISTVAVFSEADRQALHVRQADEAVLLGPPPSSESYLNIEKLIEVCKRLKVDAIHPGYGFLSENAAFAKRVQKEGIIFIGPSPEAIETMGSKLAAKAAVAQFDVPLVPGTEKAIDDVEEAKEIAKEIGYPILIKASAGGGGKGMRIVEKEEEFQPQMERAVSEAKSAFGDGSVFIEKFVTSPRHIEFQILGDQQGNVIHLFERECSIQRRHQKVIEEAPSSVLTAEIRDKMGQAAINVAKSCQYYGAGTVEFIVDDQLNFYFLEMNTRLQVEHPVTEQITGLDLVKEQIYVAEGAPLRYKQEDLSINGHALEVRVYAEDPKNNFLPDIGKLKLYKRPQGPGIRVDDGFEEGMQIPIHYDPMIAKLITFDEDRTKAISRMIRAINEYEISGIETTLEFCKYVLQHDAFVSGNFDTKFVEKYFSSDVLTSESNESEEEIAAVFASLLIDTNTKSNQQENKKGLSSSMTKWKSRARKQ</sequence>
<dbReference type="GO" id="GO:0005524">
    <property type="term" value="F:ATP binding"/>
    <property type="evidence" value="ECO:0007669"/>
    <property type="project" value="UniProtKB-UniRule"/>
</dbReference>
<evidence type="ECO:0000256" key="1">
    <source>
        <dbReference type="ARBA" id="ARBA00022598"/>
    </source>
</evidence>
<dbReference type="SUPFAM" id="SSF56059">
    <property type="entry name" value="Glutathione synthetase ATP-binding domain-like"/>
    <property type="match status" value="1"/>
</dbReference>
<evidence type="ECO:0000259" key="9">
    <source>
        <dbReference type="PROSITE" id="PS50975"/>
    </source>
</evidence>
<dbReference type="NCBIfam" id="TIGR00514">
    <property type="entry name" value="accC"/>
    <property type="match status" value="1"/>
</dbReference>
<keyword evidence="12" id="KW-1185">Reference proteome</keyword>
<dbReference type="EMBL" id="JAESIY010000003">
    <property type="protein sequence ID" value="MBL3655768.1"/>
    <property type="molecule type" value="Genomic_DNA"/>
</dbReference>
<dbReference type="InterPro" id="IPR011054">
    <property type="entry name" value="Rudment_hybrid_motif"/>
</dbReference>
<evidence type="ECO:0000256" key="7">
    <source>
        <dbReference type="PROSITE-ProRule" id="PRU00409"/>
    </source>
</evidence>
<dbReference type="InterPro" id="IPR005482">
    <property type="entry name" value="Biotin_COase_C"/>
</dbReference>
<feature type="compositionally biased region" description="Polar residues" evidence="8">
    <location>
        <begin position="478"/>
        <end position="493"/>
    </location>
</feature>
<feature type="domain" description="ATP-grasp" evidence="9">
    <location>
        <begin position="122"/>
        <end position="319"/>
    </location>
</feature>
<dbReference type="Proteomes" id="UP000659388">
    <property type="component" value="Unassembled WGS sequence"/>
</dbReference>
<keyword evidence="4 7" id="KW-0067">ATP-binding</keyword>
<evidence type="ECO:0000256" key="5">
    <source>
        <dbReference type="ARBA" id="ARBA00022842"/>
    </source>
</evidence>
<dbReference type="InterPro" id="IPR050856">
    <property type="entry name" value="Biotin_carboxylase_complex"/>
</dbReference>
<dbReference type="FunFam" id="3.30.470.20:FF:000028">
    <property type="entry name" value="Methylcrotonoyl-CoA carboxylase subunit alpha, mitochondrial"/>
    <property type="match status" value="1"/>
</dbReference>
<dbReference type="SUPFAM" id="SSF51246">
    <property type="entry name" value="Rudiment single hybrid motif"/>
    <property type="match status" value="1"/>
</dbReference>
<evidence type="ECO:0000259" key="10">
    <source>
        <dbReference type="PROSITE" id="PS50979"/>
    </source>
</evidence>
<dbReference type="FunFam" id="3.30.1490.20:FF:000018">
    <property type="entry name" value="Biotin carboxylase"/>
    <property type="match status" value="1"/>
</dbReference>
<reference evidence="11" key="1">
    <citation type="submission" date="2021-01" db="EMBL/GenBank/DDBJ databases">
        <title>Fulvivirga kasyanovii gen. nov., sp nov., a novel member of the phylum Bacteroidetes isolated from seawater in a mussel farm.</title>
        <authorList>
            <person name="Zhao L.-H."/>
            <person name="Wang Z.-J."/>
        </authorList>
    </citation>
    <scope>NUCLEOTIDE SEQUENCE</scope>
    <source>
        <strain evidence="11">2943</strain>
    </source>
</reference>
<dbReference type="InterPro" id="IPR005479">
    <property type="entry name" value="CPAse_ATP-bd"/>
</dbReference>
<evidence type="ECO:0000256" key="6">
    <source>
        <dbReference type="ARBA" id="ARBA00023267"/>
    </source>
</evidence>
<dbReference type="InterPro" id="IPR004549">
    <property type="entry name" value="Acetyl_CoA_COase_biotin_COase"/>
</dbReference>
<dbReference type="Pfam" id="PF00289">
    <property type="entry name" value="Biotin_carb_N"/>
    <property type="match status" value="1"/>
</dbReference>
<dbReference type="GO" id="GO:0004075">
    <property type="term" value="F:biotin carboxylase activity"/>
    <property type="evidence" value="ECO:0007669"/>
    <property type="project" value="UniProtKB-EC"/>
</dbReference>
<evidence type="ECO:0000256" key="4">
    <source>
        <dbReference type="ARBA" id="ARBA00022840"/>
    </source>
</evidence>
<dbReference type="RefSeq" id="WP_202243452.1">
    <property type="nucleotide sequence ID" value="NZ_JAESIY010000003.1"/>
</dbReference>
<keyword evidence="1 11" id="KW-0436">Ligase</keyword>
<dbReference type="PROSITE" id="PS50979">
    <property type="entry name" value="BC"/>
    <property type="match status" value="1"/>
</dbReference>
<feature type="domain" description="Biotin carboxylation" evidence="10">
    <location>
        <begin position="3"/>
        <end position="448"/>
    </location>
</feature>
<keyword evidence="2" id="KW-0479">Metal-binding</keyword>
<keyword evidence="6" id="KW-0092">Biotin</keyword>
<dbReference type="FunFam" id="3.40.50.20:FF:000010">
    <property type="entry name" value="Propionyl-CoA carboxylase subunit alpha"/>
    <property type="match status" value="1"/>
</dbReference>
<evidence type="ECO:0000313" key="11">
    <source>
        <dbReference type="EMBL" id="MBL3655768.1"/>
    </source>
</evidence>
<dbReference type="Gene3D" id="3.30.470.20">
    <property type="entry name" value="ATP-grasp fold, B domain"/>
    <property type="match status" value="1"/>
</dbReference>
<dbReference type="AlphaFoldDB" id="A0A937F815"/>
<evidence type="ECO:0000256" key="2">
    <source>
        <dbReference type="ARBA" id="ARBA00022723"/>
    </source>
</evidence>
<evidence type="ECO:0000256" key="8">
    <source>
        <dbReference type="SAM" id="MobiDB-lite"/>
    </source>
</evidence>
<feature type="region of interest" description="Disordered" evidence="8">
    <location>
        <begin position="478"/>
        <end position="501"/>
    </location>
</feature>
<dbReference type="PANTHER" id="PTHR18866">
    <property type="entry name" value="CARBOXYLASE:PYRUVATE/ACETYL-COA/PROPIONYL-COA CARBOXYLASE"/>
    <property type="match status" value="1"/>
</dbReference>
<dbReference type="InterPro" id="IPR011761">
    <property type="entry name" value="ATP-grasp"/>
</dbReference>
<comment type="caution">
    <text evidence="11">The sequence shown here is derived from an EMBL/GenBank/DDBJ whole genome shotgun (WGS) entry which is preliminary data.</text>
</comment>
<dbReference type="InterPro" id="IPR005481">
    <property type="entry name" value="BC-like_N"/>
</dbReference>
<dbReference type="Pfam" id="PF02785">
    <property type="entry name" value="Biotin_carb_C"/>
    <property type="match status" value="1"/>
</dbReference>
<dbReference type="PROSITE" id="PS50975">
    <property type="entry name" value="ATP_GRASP"/>
    <property type="match status" value="1"/>
</dbReference>
<dbReference type="GO" id="GO:0046872">
    <property type="term" value="F:metal ion binding"/>
    <property type="evidence" value="ECO:0007669"/>
    <property type="project" value="UniProtKB-KW"/>
</dbReference>
<dbReference type="PROSITE" id="PS00867">
    <property type="entry name" value="CPSASE_2"/>
    <property type="match status" value="1"/>
</dbReference>
<dbReference type="EC" id="6.3.4.14" evidence="11"/>
<keyword evidence="3 7" id="KW-0547">Nucleotide-binding</keyword>
<dbReference type="InterPro" id="IPR011764">
    <property type="entry name" value="Biotin_carboxylation_dom"/>
</dbReference>
<proteinExistence type="predicted"/>
<dbReference type="PANTHER" id="PTHR18866:SF33">
    <property type="entry name" value="METHYLCROTONOYL-COA CARBOXYLASE SUBUNIT ALPHA, MITOCHONDRIAL-RELATED"/>
    <property type="match status" value="1"/>
</dbReference>
<evidence type="ECO:0000256" key="3">
    <source>
        <dbReference type="ARBA" id="ARBA00022741"/>
    </source>
</evidence>
<dbReference type="SMART" id="SM00878">
    <property type="entry name" value="Biotin_carb_C"/>
    <property type="match status" value="1"/>
</dbReference>
<protein>
    <submittedName>
        <fullName evidence="11">Acetyl-CoA carboxylase biotin carboxylase subunit</fullName>
        <ecNumber evidence="11">6.3.4.14</ecNumber>
    </submittedName>
</protein>
<keyword evidence="5" id="KW-0460">Magnesium</keyword>
<name>A0A937F815_9BACT</name>
<organism evidence="11 12">
    <name type="scientific">Fulvivirga sediminis</name>
    <dbReference type="NCBI Taxonomy" id="2803949"/>
    <lineage>
        <taxon>Bacteria</taxon>
        <taxon>Pseudomonadati</taxon>
        <taxon>Bacteroidota</taxon>
        <taxon>Cytophagia</taxon>
        <taxon>Cytophagales</taxon>
        <taxon>Fulvivirgaceae</taxon>
        <taxon>Fulvivirga</taxon>
    </lineage>
</organism>
<dbReference type="InterPro" id="IPR016185">
    <property type="entry name" value="PreATP-grasp_dom_sf"/>
</dbReference>
<accession>A0A937F815</accession>
<dbReference type="NCBIfam" id="NF006367">
    <property type="entry name" value="PRK08591.1"/>
    <property type="match status" value="1"/>
</dbReference>
<dbReference type="PROSITE" id="PS00866">
    <property type="entry name" value="CPSASE_1"/>
    <property type="match status" value="1"/>
</dbReference>
<dbReference type="SUPFAM" id="SSF52440">
    <property type="entry name" value="PreATP-grasp domain"/>
    <property type="match status" value="1"/>
</dbReference>
<evidence type="ECO:0000313" key="12">
    <source>
        <dbReference type="Proteomes" id="UP000659388"/>
    </source>
</evidence>
<gene>
    <name evidence="11" type="primary">accC</name>
    <name evidence="11" type="ORF">JL102_06485</name>
</gene>
<dbReference type="Pfam" id="PF02786">
    <property type="entry name" value="CPSase_L_D2"/>
    <property type="match status" value="1"/>
</dbReference>